<dbReference type="EMBL" id="ML211143">
    <property type="protein sequence ID" value="TFK87674.1"/>
    <property type="molecule type" value="Genomic_DNA"/>
</dbReference>
<protein>
    <recommendedName>
        <fullName evidence="4">Protein kinase domain-containing protein</fullName>
    </recommendedName>
</protein>
<accession>A0A5C3PD72</accession>
<feature type="region of interest" description="Disordered" evidence="1">
    <location>
        <begin position="1"/>
        <end position="65"/>
    </location>
</feature>
<feature type="compositionally biased region" description="Polar residues" evidence="1">
    <location>
        <begin position="54"/>
        <end position="63"/>
    </location>
</feature>
<evidence type="ECO:0008006" key="4">
    <source>
        <dbReference type="Google" id="ProtNLM"/>
    </source>
</evidence>
<organism evidence="2 3">
    <name type="scientific">Polyporus arcularius HHB13444</name>
    <dbReference type="NCBI Taxonomy" id="1314778"/>
    <lineage>
        <taxon>Eukaryota</taxon>
        <taxon>Fungi</taxon>
        <taxon>Dikarya</taxon>
        <taxon>Basidiomycota</taxon>
        <taxon>Agaricomycotina</taxon>
        <taxon>Agaricomycetes</taxon>
        <taxon>Polyporales</taxon>
        <taxon>Polyporaceae</taxon>
        <taxon>Polyporus</taxon>
    </lineage>
</organism>
<dbReference type="InParanoid" id="A0A5C3PD72"/>
<dbReference type="AlphaFoldDB" id="A0A5C3PD72"/>
<reference evidence="2 3" key="1">
    <citation type="journal article" date="2019" name="Nat. Ecol. Evol.">
        <title>Megaphylogeny resolves global patterns of mushroom evolution.</title>
        <authorList>
            <person name="Varga T."/>
            <person name="Krizsan K."/>
            <person name="Foldi C."/>
            <person name="Dima B."/>
            <person name="Sanchez-Garcia M."/>
            <person name="Sanchez-Ramirez S."/>
            <person name="Szollosi G.J."/>
            <person name="Szarkandi J.G."/>
            <person name="Papp V."/>
            <person name="Albert L."/>
            <person name="Andreopoulos W."/>
            <person name="Angelini C."/>
            <person name="Antonin V."/>
            <person name="Barry K.W."/>
            <person name="Bougher N.L."/>
            <person name="Buchanan P."/>
            <person name="Buyck B."/>
            <person name="Bense V."/>
            <person name="Catcheside P."/>
            <person name="Chovatia M."/>
            <person name="Cooper J."/>
            <person name="Damon W."/>
            <person name="Desjardin D."/>
            <person name="Finy P."/>
            <person name="Geml J."/>
            <person name="Haridas S."/>
            <person name="Hughes K."/>
            <person name="Justo A."/>
            <person name="Karasinski D."/>
            <person name="Kautmanova I."/>
            <person name="Kiss B."/>
            <person name="Kocsube S."/>
            <person name="Kotiranta H."/>
            <person name="LaButti K.M."/>
            <person name="Lechner B.E."/>
            <person name="Liimatainen K."/>
            <person name="Lipzen A."/>
            <person name="Lukacs Z."/>
            <person name="Mihaltcheva S."/>
            <person name="Morgado L.N."/>
            <person name="Niskanen T."/>
            <person name="Noordeloos M.E."/>
            <person name="Ohm R.A."/>
            <person name="Ortiz-Santana B."/>
            <person name="Ovrebo C."/>
            <person name="Racz N."/>
            <person name="Riley R."/>
            <person name="Savchenko A."/>
            <person name="Shiryaev A."/>
            <person name="Soop K."/>
            <person name="Spirin V."/>
            <person name="Szebenyi C."/>
            <person name="Tomsovsky M."/>
            <person name="Tulloss R.E."/>
            <person name="Uehling J."/>
            <person name="Grigoriev I.V."/>
            <person name="Vagvolgyi C."/>
            <person name="Papp T."/>
            <person name="Martin F.M."/>
            <person name="Miettinen O."/>
            <person name="Hibbett D.S."/>
            <person name="Nagy L.G."/>
        </authorList>
    </citation>
    <scope>NUCLEOTIDE SEQUENCE [LARGE SCALE GENOMIC DNA]</scope>
    <source>
        <strain evidence="2 3">HHB13444</strain>
    </source>
</reference>
<evidence type="ECO:0000313" key="2">
    <source>
        <dbReference type="EMBL" id="TFK87674.1"/>
    </source>
</evidence>
<evidence type="ECO:0000256" key="1">
    <source>
        <dbReference type="SAM" id="MobiDB-lite"/>
    </source>
</evidence>
<dbReference type="STRING" id="1314778.A0A5C3PD72"/>
<sequence>MSTILLRAYPEQSPWTLDPPPMGLTPCDDSASHSPEQQEEALKQAHAAGRRSASDTSASNPLSLDNEALSLGPLRLEEYTAPPPLPFIPTTTPITFVQARRIDRDSGVLRIQMQEADRVVKLCIDSDATLAETGTAQTLDVFEREAAAYARLLHAGACASGAVPMCYGRMQFTGLELRDATASLDLQDEFRDFIQRGMSSGFKGLVLEFFTGSAVLSSENITPALAEIGLKALYAVHNAYVKHGAVKRQNVVVMPAVNRVAWVGFDCATVPENGPLSRQDLLAELADGWSMLYEHVVSRT</sequence>
<dbReference type="Proteomes" id="UP000308197">
    <property type="component" value="Unassembled WGS sequence"/>
</dbReference>
<gene>
    <name evidence="2" type="ORF">K466DRAFT_586157</name>
</gene>
<name>A0A5C3PD72_9APHY</name>
<keyword evidence="3" id="KW-1185">Reference proteome</keyword>
<evidence type="ECO:0000313" key="3">
    <source>
        <dbReference type="Proteomes" id="UP000308197"/>
    </source>
</evidence>
<proteinExistence type="predicted"/>